<dbReference type="CDD" id="cd00754">
    <property type="entry name" value="Ubl_MoaD"/>
    <property type="match status" value="1"/>
</dbReference>
<dbReference type="AlphaFoldDB" id="A0AAX4NFI1"/>
<dbReference type="GO" id="GO:0006777">
    <property type="term" value="P:Mo-molybdopterin cofactor biosynthetic process"/>
    <property type="evidence" value="ECO:0007669"/>
    <property type="project" value="UniProtKB-KW"/>
</dbReference>
<organism evidence="4 5">
    <name type="scientific">Oxyplasma meridianum</name>
    <dbReference type="NCBI Taxonomy" id="3073602"/>
    <lineage>
        <taxon>Archaea</taxon>
        <taxon>Methanobacteriati</taxon>
        <taxon>Thermoplasmatota</taxon>
        <taxon>Thermoplasmata</taxon>
        <taxon>Thermoplasmatales</taxon>
        <taxon>Thermoplasmataceae</taxon>
        <taxon>Oxyplasma</taxon>
    </lineage>
</organism>
<dbReference type="GO" id="GO:1990133">
    <property type="term" value="C:molybdopterin adenylyltransferase complex"/>
    <property type="evidence" value="ECO:0007669"/>
    <property type="project" value="TreeGrafter"/>
</dbReference>
<dbReference type="RefSeq" id="WP_393971514.1">
    <property type="nucleotide sequence ID" value="NZ_CP133772.1"/>
</dbReference>
<keyword evidence="3" id="KW-0501">Molybdenum cofactor biosynthesis</keyword>
<dbReference type="Gene3D" id="3.10.20.30">
    <property type="match status" value="1"/>
</dbReference>
<keyword evidence="5" id="KW-1185">Reference proteome</keyword>
<dbReference type="NCBIfam" id="TIGR01687">
    <property type="entry name" value="moaD_arch"/>
    <property type="match status" value="1"/>
</dbReference>
<keyword evidence="2" id="KW-0547">Nucleotide-binding</keyword>
<evidence type="ECO:0000313" key="5">
    <source>
        <dbReference type="Proteomes" id="UP001451606"/>
    </source>
</evidence>
<accession>A0AAX4NFI1</accession>
<dbReference type="Pfam" id="PF02597">
    <property type="entry name" value="ThiS"/>
    <property type="match status" value="1"/>
</dbReference>
<evidence type="ECO:0000256" key="1">
    <source>
        <dbReference type="ARBA" id="ARBA00005046"/>
    </source>
</evidence>
<evidence type="ECO:0000313" key="4">
    <source>
        <dbReference type="EMBL" id="WYX99541.1"/>
    </source>
</evidence>
<reference evidence="4 5" key="1">
    <citation type="submission" date="2023-09" db="EMBL/GenBank/DDBJ databases">
        <authorList>
            <person name="Golyshina O.V."/>
            <person name="Lunev E.A."/>
            <person name="Bargiela R."/>
            <person name="Gaines M.C."/>
            <person name="Daum B."/>
            <person name="Bale N.J."/>
            <person name="Koenen M."/>
            <person name="Sinninghe Damst J.S."/>
            <person name="Yakimov M."/>
            <person name="Golyshin P.N."/>
        </authorList>
    </citation>
    <scope>NUCLEOTIDE SEQUENCE [LARGE SCALE GENOMIC DNA]</scope>
    <source>
        <strain evidence="4 5">M1</strain>
    </source>
</reference>
<dbReference type="PANTHER" id="PTHR33359">
    <property type="entry name" value="MOLYBDOPTERIN SYNTHASE SULFUR CARRIER SUBUNIT"/>
    <property type="match status" value="1"/>
</dbReference>
<name>A0AAX4NFI1_9ARCH</name>
<sequence>MKIVVRYFALFRDITGTDQETFVIEESAPVSYLLETIRKKYADFERTKRDILVSVNRNFATHEFKLKDGDEVAIFPPVSGG</sequence>
<dbReference type="InterPro" id="IPR010038">
    <property type="entry name" value="MoaD_arc-typ"/>
</dbReference>
<evidence type="ECO:0000256" key="3">
    <source>
        <dbReference type="ARBA" id="ARBA00023150"/>
    </source>
</evidence>
<dbReference type="InterPro" id="IPR016155">
    <property type="entry name" value="Mopterin_synth/thiamin_S_b"/>
</dbReference>
<protein>
    <submittedName>
        <fullName evidence="4">MoaD/ThiS family protein</fullName>
    </submittedName>
</protein>
<gene>
    <name evidence="4" type="ORF">OXIME_000073</name>
</gene>
<dbReference type="Proteomes" id="UP001451606">
    <property type="component" value="Chromosome"/>
</dbReference>
<dbReference type="InterPro" id="IPR003749">
    <property type="entry name" value="ThiS/MoaD-like"/>
</dbReference>
<dbReference type="GeneID" id="95966797"/>
<dbReference type="PANTHER" id="PTHR33359:SF1">
    <property type="entry name" value="MOLYBDOPTERIN SYNTHASE SULFUR CARRIER SUBUNIT"/>
    <property type="match status" value="1"/>
</dbReference>
<dbReference type="EMBL" id="CP133772">
    <property type="protein sequence ID" value="WYX99541.1"/>
    <property type="molecule type" value="Genomic_DNA"/>
</dbReference>
<comment type="pathway">
    <text evidence="1">Cofactor biosynthesis; molybdopterin biosynthesis.</text>
</comment>
<dbReference type="GO" id="GO:0000166">
    <property type="term" value="F:nucleotide binding"/>
    <property type="evidence" value="ECO:0007669"/>
    <property type="project" value="UniProtKB-KW"/>
</dbReference>
<evidence type="ECO:0000256" key="2">
    <source>
        <dbReference type="ARBA" id="ARBA00022741"/>
    </source>
</evidence>
<dbReference type="FunFam" id="3.10.20.30:FF:000010">
    <property type="entry name" value="Molybdopterin synthase sulfur carrier subunit"/>
    <property type="match status" value="1"/>
</dbReference>
<dbReference type="SUPFAM" id="SSF54285">
    <property type="entry name" value="MoaD/ThiS"/>
    <property type="match status" value="1"/>
</dbReference>
<dbReference type="InterPro" id="IPR012675">
    <property type="entry name" value="Beta-grasp_dom_sf"/>
</dbReference>
<dbReference type="InterPro" id="IPR044672">
    <property type="entry name" value="MOCS2A"/>
</dbReference>
<proteinExistence type="predicted"/>
<dbReference type="KEGG" id="omr:OXIME_000073"/>